<evidence type="ECO:0000256" key="9">
    <source>
        <dbReference type="ARBA" id="ARBA00023136"/>
    </source>
</evidence>
<dbReference type="PANTHER" id="PTHR13094">
    <property type="entry name" value="NADH-UBIQUINONE OXIDOREDUCTASE PDSW SUBUNIT"/>
    <property type="match status" value="1"/>
</dbReference>
<sequence length="163" mass="19443">MVADDNIDRDLPYNKFVFSIFKIIDKPVTAFREKIVEPLQSRNKHYFYHRQFRRVPTIDQCEFDDVACVFEADQQFKRDWSVDSNILKILRKRKMECIMYEGANAPQKCKKVTDDYENATTNYFIKYGELGAAASVVDAYMKQKHRIIWERRQEIQGTGKRLR</sequence>
<comment type="subcellular location">
    <subcellularLocation>
        <location evidence="1">Mitochondrion inner membrane</location>
        <topology evidence="1">Peripheral membrane protein</topology>
        <orientation evidence="1">Matrix side</orientation>
    </subcellularLocation>
</comment>
<evidence type="ECO:0000256" key="3">
    <source>
        <dbReference type="ARBA" id="ARBA00014109"/>
    </source>
</evidence>
<keyword evidence="8" id="KW-0496">Mitochondrion</keyword>
<keyword evidence="4" id="KW-0813">Transport</keyword>
<dbReference type="GO" id="GO:0045271">
    <property type="term" value="C:respiratory chain complex I"/>
    <property type="evidence" value="ECO:0007669"/>
    <property type="project" value="UniProtKB-ARBA"/>
</dbReference>
<dbReference type="InterPro" id="IPR019377">
    <property type="entry name" value="NADH_UbQ_OxRdtase_su10"/>
</dbReference>
<dbReference type="OrthoDB" id="6017729at2759"/>
<evidence type="ECO:0000256" key="5">
    <source>
        <dbReference type="ARBA" id="ARBA00022660"/>
    </source>
</evidence>
<dbReference type="KEGG" id="obi:106874559"/>
<keyword evidence="6" id="KW-0999">Mitochondrion inner membrane</keyword>
<dbReference type="AlphaFoldDB" id="A0A0L8GVY8"/>
<evidence type="ECO:0000256" key="8">
    <source>
        <dbReference type="ARBA" id="ARBA00023128"/>
    </source>
</evidence>
<protein>
    <recommendedName>
        <fullName evidence="3">NADH dehydrogenase [ubiquinone] 1 beta subcomplex subunit 10</fullName>
    </recommendedName>
</protein>
<dbReference type="OMA" id="CKPILEQ"/>
<reference evidence="10" key="1">
    <citation type="submission" date="2015-07" db="EMBL/GenBank/DDBJ databases">
        <title>MeaNS - Measles Nucleotide Surveillance Program.</title>
        <authorList>
            <person name="Tran T."/>
            <person name="Druce J."/>
        </authorList>
    </citation>
    <scope>NUCLEOTIDE SEQUENCE</scope>
    <source>
        <strain evidence="10">UCB-OBI-ISO-001</strain>
        <tissue evidence="10">Gonad</tissue>
    </source>
</reference>
<dbReference type="InterPro" id="IPR039993">
    <property type="entry name" value="NDUFB10"/>
</dbReference>
<dbReference type="STRING" id="37653.A0A0L8GVY8"/>
<proteinExistence type="inferred from homology"/>
<dbReference type="GO" id="GO:0005743">
    <property type="term" value="C:mitochondrial inner membrane"/>
    <property type="evidence" value="ECO:0007669"/>
    <property type="project" value="UniProtKB-SubCell"/>
</dbReference>
<dbReference type="EMBL" id="KQ420273">
    <property type="protein sequence ID" value="KOF80775.1"/>
    <property type="molecule type" value="Genomic_DNA"/>
</dbReference>
<dbReference type="PANTHER" id="PTHR13094:SF1">
    <property type="entry name" value="NADH DEHYDROGENASE [UBIQUINONE] 1 BETA SUBCOMPLEX SUBUNIT 10"/>
    <property type="match status" value="1"/>
</dbReference>
<evidence type="ECO:0000256" key="2">
    <source>
        <dbReference type="ARBA" id="ARBA00008317"/>
    </source>
</evidence>
<organism evidence="10">
    <name type="scientific">Octopus bimaculoides</name>
    <name type="common">California two-spotted octopus</name>
    <dbReference type="NCBI Taxonomy" id="37653"/>
    <lineage>
        <taxon>Eukaryota</taxon>
        <taxon>Metazoa</taxon>
        <taxon>Spiralia</taxon>
        <taxon>Lophotrochozoa</taxon>
        <taxon>Mollusca</taxon>
        <taxon>Cephalopoda</taxon>
        <taxon>Coleoidea</taxon>
        <taxon>Octopodiformes</taxon>
        <taxon>Octopoda</taxon>
        <taxon>Incirrata</taxon>
        <taxon>Octopodidae</taxon>
        <taxon>Octopus</taxon>
    </lineage>
</organism>
<evidence type="ECO:0000256" key="1">
    <source>
        <dbReference type="ARBA" id="ARBA00004443"/>
    </source>
</evidence>
<dbReference type="Pfam" id="PF10249">
    <property type="entry name" value="NDUFB10"/>
    <property type="match status" value="1"/>
</dbReference>
<evidence type="ECO:0000256" key="4">
    <source>
        <dbReference type="ARBA" id="ARBA00022448"/>
    </source>
</evidence>
<evidence type="ECO:0000313" key="10">
    <source>
        <dbReference type="EMBL" id="KOF80775.1"/>
    </source>
</evidence>
<keyword evidence="7" id="KW-0249">Electron transport</keyword>
<name>A0A0L8GVY8_OCTBM</name>
<gene>
    <name evidence="10" type="ORF">OCBIM_22027430mg</name>
</gene>
<comment type="similarity">
    <text evidence="2">Belongs to the complex I NDUFB10 subunit family.</text>
</comment>
<keyword evidence="9" id="KW-0472">Membrane</keyword>
<keyword evidence="5" id="KW-0679">Respiratory chain</keyword>
<evidence type="ECO:0000256" key="7">
    <source>
        <dbReference type="ARBA" id="ARBA00022982"/>
    </source>
</evidence>
<evidence type="ECO:0000256" key="6">
    <source>
        <dbReference type="ARBA" id="ARBA00022792"/>
    </source>
</evidence>
<accession>A0A0L8GVY8</accession>